<protein>
    <submittedName>
        <fullName evidence="1">Uncharacterized protein</fullName>
    </submittedName>
</protein>
<evidence type="ECO:0000313" key="1">
    <source>
        <dbReference type="EMBL" id="KAJ4148090.1"/>
    </source>
</evidence>
<keyword evidence="2" id="KW-1185">Reference proteome</keyword>
<gene>
    <name evidence="1" type="ORF">LMH87_002577</name>
</gene>
<organism evidence="1 2">
    <name type="scientific">Akanthomyces muscarius</name>
    <name type="common">Entomopathogenic fungus</name>
    <name type="synonym">Lecanicillium muscarium</name>
    <dbReference type="NCBI Taxonomy" id="2231603"/>
    <lineage>
        <taxon>Eukaryota</taxon>
        <taxon>Fungi</taxon>
        <taxon>Dikarya</taxon>
        <taxon>Ascomycota</taxon>
        <taxon>Pezizomycotina</taxon>
        <taxon>Sordariomycetes</taxon>
        <taxon>Hypocreomycetidae</taxon>
        <taxon>Hypocreales</taxon>
        <taxon>Cordycipitaceae</taxon>
        <taxon>Akanthomyces</taxon>
    </lineage>
</organism>
<name>A0A9W8UIP3_AKAMU</name>
<dbReference type="EMBL" id="JAJHUN010000010">
    <property type="protein sequence ID" value="KAJ4148090.1"/>
    <property type="molecule type" value="Genomic_DNA"/>
</dbReference>
<proteinExistence type="predicted"/>
<dbReference type="KEGG" id="amus:LMH87_002577"/>
<sequence>MGSGSLDTIRSRKCRNDVAYCKSWSSSIYTPHSNDTSSYRLVDEALTYREPNNRQVQLLQVKMIILRSSRCPLMTNLIVITLIQHSRAPCIKEKDHTPSLASCWQRESESTSTTMLQSFSGASRPWLAHMKTGK</sequence>
<dbReference type="RefSeq" id="XP_056051031.1">
    <property type="nucleotide sequence ID" value="XM_056194055.1"/>
</dbReference>
<reference evidence="1" key="1">
    <citation type="journal article" date="2023" name="Access Microbiol">
        <title>De-novo genome assembly for Akanthomyces muscarius, a biocontrol agent of insect agricultural pests.</title>
        <authorList>
            <person name="Erdos Z."/>
            <person name="Studholme D.J."/>
            <person name="Raymond B."/>
            <person name="Sharma M."/>
        </authorList>
    </citation>
    <scope>NUCLEOTIDE SEQUENCE</scope>
    <source>
        <strain evidence="1">Ve6</strain>
    </source>
</reference>
<comment type="caution">
    <text evidence="1">The sequence shown here is derived from an EMBL/GenBank/DDBJ whole genome shotgun (WGS) entry which is preliminary data.</text>
</comment>
<dbReference type="Proteomes" id="UP001144673">
    <property type="component" value="Chromosome 3"/>
</dbReference>
<dbReference type="AlphaFoldDB" id="A0A9W8UIP3"/>
<evidence type="ECO:0000313" key="2">
    <source>
        <dbReference type="Proteomes" id="UP001144673"/>
    </source>
</evidence>
<accession>A0A9W8UIP3</accession>
<dbReference type="GeneID" id="80889736"/>